<keyword evidence="7" id="KW-0812">Transmembrane</keyword>
<evidence type="ECO:0000256" key="4">
    <source>
        <dbReference type="ARBA" id="ARBA00023040"/>
    </source>
</evidence>
<evidence type="ECO:0000256" key="1">
    <source>
        <dbReference type="ARBA" id="ARBA00004141"/>
    </source>
</evidence>
<proteinExistence type="inferred from homology"/>
<evidence type="ECO:0000256" key="6">
    <source>
        <dbReference type="ARBA" id="ARBA00023224"/>
    </source>
</evidence>
<protein>
    <recommendedName>
        <fullName evidence="11">Methuselah N-terminal domain-containing protein</fullName>
    </recommendedName>
</protein>
<feature type="signal peptide" evidence="8">
    <location>
        <begin position="1"/>
        <end position="20"/>
    </location>
</feature>
<dbReference type="Proteomes" id="UP001159042">
    <property type="component" value="Unassembled WGS sequence"/>
</dbReference>
<evidence type="ECO:0008006" key="11">
    <source>
        <dbReference type="Google" id="ProtNLM"/>
    </source>
</evidence>
<sequence length="329" mass="36659">MAELTVIVLLVVVFSTTTFAVRSVSISKCCNADEMLVPDQSDFKCVKNVSSSWHLRIFVLKNQTFTTFSTLPAHWKIVHNNKPNCVGLRRLSYEALFNFPVSNGSFLSVEYNTIFHPNQYCLDYTSALVCMHPEHITRVTVKKCCGENAIFSQTNQSCVLFNSESYKIDVGPNKTLVAGFPRCKENKHQPVARYHESELFSNGSLLANGKMLLPPGNFCLEHIFEHSALSPSVISCSEYVLPYVSQSETHDFRFTIYPIGLALSAVFLAATLAAGSLLPASHHVLHWRCQTNHVVCLLVGDVLLCITHLSGRIEYGPCFAIGESILENF</sequence>
<organism evidence="9 10">
    <name type="scientific">Exocentrus adspersus</name>
    <dbReference type="NCBI Taxonomy" id="1586481"/>
    <lineage>
        <taxon>Eukaryota</taxon>
        <taxon>Metazoa</taxon>
        <taxon>Ecdysozoa</taxon>
        <taxon>Arthropoda</taxon>
        <taxon>Hexapoda</taxon>
        <taxon>Insecta</taxon>
        <taxon>Pterygota</taxon>
        <taxon>Neoptera</taxon>
        <taxon>Endopterygota</taxon>
        <taxon>Coleoptera</taxon>
        <taxon>Polyphaga</taxon>
        <taxon>Cucujiformia</taxon>
        <taxon>Chrysomeloidea</taxon>
        <taxon>Cerambycidae</taxon>
        <taxon>Lamiinae</taxon>
        <taxon>Acanthocinini</taxon>
        <taxon>Exocentrus</taxon>
    </lineage>
</organism>
<gene>
    <name evidence="9" type="ORF">NQ315_010775</name>
</gene>
<dbReference type="PANTHER" id="PTHR46953">
    <property type="entry name" value="G-PROTEIN COUPLED RECEPTOR MTH-LIKE 1-RELATED"/>
    <property type="match status" value="1"/>
</dbReference>
<evidence type="ECO:0000313" key="10">
    <source>
        <dbReference type="Proteomes" id="UP001159042"/>
    </source>
</evidence>
<name>A0AAV8VUW6_9CUCU</name>
<feature type="transmembrane region" description="Helical" evidence="7">
    <location>
        <begin position="256"/>
        <end position="278"/>
    </location>
</feature>
<dbReference type="EMBL" id="JANEYG010000030">
    <property type="protein sequence ID" value="KAJ8917862.1"/>
    <property type="molecule type" value="Genomic_DNA"/>
</dbReference>
<dbReference type="InterPro" id="IPR023311">
    <property type="entry name" value="Methusela_ecto_dom_2"/>
</dbReference>
<keyword evidence="10" id="KW-1185">Reference proteome</keyword>
<evidence type="ECO:0000256" key="7">
    <source>
        <dbReference type="SAM" id="Phobius"/>
    </source>
</evidence>
<evidence type="ECO:0000256" key="8">
    <source>
        <dbReference type="SAM" id="SignalP"/>
    </source>
</evidence>
<evidence type="ECO:0000256" key="5">
    <source>
        <dbReference type="ARBA" id="ARBA00023170"/>
    </source>
</evidence>
<dbReference type="GO" id="GO:0016020">
    <property type="term" value="C:membrane"/>
    <property type="evidence" value="ECO:0007669"/>
    <property type="project" value="UniProtKB-SubCell"/>
</dbReference>
<keyword evidence="7" id="KW-1133">Transmembrane helix</keyword>
<keyword evidence="6" id="KW-0807">Transducer</keyword>
<evidence type="ECO:0000313" key="9">
    <source>
        <dbReference type="EMBL" id="KAJ8917862.1"/>
    </source>
</evidence>
<accession>A0AAV8VUW6</accession>
<comment type="caution">
    <text evidence="9">The sequence shown here is derived from an EMBL/GenBank/DDBJ whole genome shotgun (WGS) entry which is preliminary data.</text>
</comment>
<comment type="similarity">
    <text evidence="2">Belongs to the G-protein coupled receptor 2 family. Mth subfamily.</text>
</comment>
<dbReference type="GO" id="GO:0004930">
    <property type="term" value="F:G protein-coupled receptor activity"/>
    <property type="evidence" value="ECO:0007669"/>
    <property type="project" value="UniProtKB-KW"/>
</dbReference>
<keyword evidence="7" id="KW-0472">Membrane</keyword>
<feature type="chain" id="PRO_5043507849" description="Methuselah N-terminal domain-containing protein" evidence="8">
    <location>
        <begin position="21"/>
        <end position="329"/>
    </location>
</feature>
<dbReference type="AlphaFoldDB" id="A0AAV8VUW6"/>
<dbReference type="Gene3D" id="2.170.180.11">
    <property type="entry name" value="Methuselah ectodomain, domain 2"/>
    <property type="match status" value="1"/>
</dbReference>
<dbReference type="PANTHER" id="PTHR46953:SF1">
    <property type="entry name" value="G-PROTEIN COUPLED RECEPTOR MTH-LIKE 1-RELATED"/>
    <property type="match status" value="1"/>
</dbReference>
<keyword evidence="3 8" id="KW-0732">Signal</keyword>
<evidence type="ECO:0000256" key="2">
    <source>
        <dbReference type="ARBA" id="ARBA00008979"/>
    </source>
</evidence>
<dbReference type="InterPro" id="IPR052808">
    <property type="entry name" value="GPCR_Mth-like"/>
</dbReference>
<keyword evidence="4" id="KW-0297">G-protein coupled receptor</keyword>
<keyword evidence="5" id="KW-0675">Receptor</keyword>
<comment type="subcellular location">
    <subcellularLocation>
        <location evidence="1">Membrane</location>
        <topology evidence="1">Multi-pass membrane protein</topology>
    </subcellularLocation>
</comment>
<reference evidence="9 10" key="1">
    <citation type="journal article" date="2023" name="Insect Mol. Biol.">
        <title>Genome sequencing provides insights into the evolution of gene families encoding plant cell wall-degrading enzymes in longhorned beetles.</title>
        <authorList>
            <person name="Shin N.R."/>
            <person name="Okamura Y."/>
            <person name="Kirsch R."/>
            <person name="Pauchet Y."/>
        </authorList>
    </citation>
    <scope>NUCLEOTIDE SEQUENCE [LARGE SCALE GENOMIC DNA]</scope>
    <source>
        <strain evidence="9">EAD_L_NR</strain>
    </source>
</reference>
<evidence type="ECO:0000256" key="3">
    <source>
        <dbReference type="ARBA" id="ARBA00022729"/>
    </source>
</evidence>